<accession>A0A0D2J267</accession>
<name>A0A0D2J267_9BACT</name>
<sequence>MKPVSGGKKQIVTNRGLVFHPRERALKARGIREKNYE</sequence>
<comment type="caution">
    <text evidence="1">The sequence shown here is derived from an EMBL/GenBank/DDBJ whole genome shotgun (WGS) entry which is preliminary data.</text>
</comment>
<dbReference type="STRING" id="1429043.X474_20735"/>
<organism evidence="1 2">
    <name type="scientific">Dethiosulfatarculus sandiegensis</name>
    <dbReference type="NCBI Taxonomy" id="1429043"/>
    <lineage>
        <taxon>Bacteria</taxon>
        <taxon>Pseudomonadati</taxon>
        <taxon>Thermodesulfobacteriota</taxon>
        <taxon>Desulfarculia</taxon>
        <taxon>Desulfarculales</taxon>
        <taxon>Desulfarculaceae</taxon>
        <taxon>Dethiosulfatarculus</taxon>
    </lineage>
</organism>
<dbReference type="AlphaFoldDB" id="A0A0D2J267"/>
<reference evidence="1 2" key="1">
    <citation type="submission" date="2013-11" db="EMBL/GenBank/DDBJ databases">
        <title>Metagenomic analysis of a methanogenic consortium involved in long chain n-alkane degradation.</title>
        <authorList>
            <person name="Davidova I.A."/>
            <person name="Callaghan A.V."/>
            <person name="Wawrik B."/>
            <person name="Pruitt S."/>
            <person name="Marks C."/>
            <person name="Duncan K.E."/>
            <person name="Suflita J.M."/>
        </authorList>
    </citation>
    <scope>NUCLEOTIDE SEQUENCE [LARGE SCALE GENOMIC DNA]</scope>
    <source>
        <strain evidence="1 2">SPR</strain>
    </source>
</reference>
<gene>
    <name evidence="1" type="ORF">X474_20735</name>
</gene>
<dbReference type="EMBL" id="AZAC01000034">
    <property type="protein sequence ID" value="KIX12329.1"/>
    <property type="molecule type" value="Genomic_DNA"/>
</dbReference>
<evidence type="ECO:0000313" key="2">
    <source>
        <dbReference type="Proteomes" id="UP000032233"/>
    </source>
</evidence>
<dbReference type="Proteomes" id="UP000032233">
    <property type="component" value="Unassembled WGS sequence"/>
</dbReference>
<evidence type="ECO:0000313" key="1">
    <source>
        <dbReference type="EMBL" id="KIX12329.1"/>
    </source>
</evidence>
<keyword evidence="2" id="KW-1185">Reference proteome</keyword>
<proteinExistence type="predicted"/>
<protein>
    <submittedName>
        <fullName evidence="1">Uncharacterized protein</fullName>
    </submittedName>
</protein>
<dbReference type="InParanoid" id="A0A0D2J267"/>